<dbReference type="GO" id="GO:0051083">
    <property type="term" value="P:'de novo' cotranslational protein folding"/>
    <property type="evidence" value="ECO:0007669"/>
    <property type="project" value="TreeGrafter"/>
</dbReference>
<dbReference type="Gene3D" id="1.10.3120.10">
    <property type="entry name" value="Trigger factor, C-terminal domain"/>
    <property type="match status" value="1"/>
</dbReference>
<dbReference type="GO" id="GO:0051301">
    <property type="term" value="P:cell division"/>
    <property type="evidence" value="ECO:0007669"/>
    <property type="project" value="UniProtKB-KW"/>
</dbReference>
<dbReference type="InterPro" id="IPR008881">
    <property type="entry name" value="Trigger_fac_ribosome-bd_bac"/>
</dbReference>
<evidence type="ECO:0000313" key="17">
    <source>
        <dbReference type="EMBL" id="NCU52901.1"/>
    </source>
</evidence>
<evidence type="ECO:0000256" key="13">
    <source>
        <dbReference type="SAM" id="MobiDB-lite"/>
    </source>
</evidence>
<evidence type="ECO:0000313" key="18">
    <source>
        <dbReference type="EMBL" id="NCU62630.1"/>
    </source>
</evidence>
<feature type="compositionally biased region" description="Basic and acidic residues" evidence="13">
    <location>
        <begin position="463"/>
        <end position="480"/>
    </location>
</feature>
<keyword evidence="10" id="KW-0963">Cytoplasm</keyword>
<evidence type="ECO:0000256" key="12">
    <source>
        <dbReference type="RuleBase" id="RU003914"/>
    </source>
</evidence>
<dbReference type="Gene3D" id="3.30.70.1050">
    <property type="entry name" value="Trigger factor ribosome-binding domain"/>
    <property type="match status" value="1"/>
</dbReference>
<keyword evidence="6 10" id="KW-0143">Chaperone</keyword>
<evidence type="ECO:0000256" key="1">
    <source>
        <dbReference type="ARBA" id="ARBA00000971"/>
    </source>
</evidence>
<sequence length="488" mass="55861">MKVTVSESKGLKTNLNVLVKKQEIDKKIEERVIELQKTVNIKGFRPGKAPVDLLKKQFAQALYGEVLEKILQDNTYQALTDNKIKPASQPKIEIKSSGEDKDLEYTISVEKTPDIKKIDLDKITLTDYKLKIEKKDLEDRINLLAEGQKKYVNKKESENSAKGDLVVFDFEATVNGKAFEGNKGEKVQIILGKELFIKGFDDQLLACKVGDKKDVKINLPENYPNKELANKTALFNCKILEVKKSESVVIDDQFAKNLGAKDLNDLKILLEKQLSKEQSSITETIVRKEILDYLDENCKFDLPEDLVKNEQEIVKHSFIHEKAHKDEPHDDHKHGHDHSDIKLTKEEEDDILDISRRRVKLALVLNQIGEDYKIQVTTQELQQELQKQMSMYPGQEKQISDYYKKNPSEITRLRGPIYEDKIVELVKSKAKVTVKEVNKKELEELVKNLSSNLKSKSSGKSAKSHDDKSKKDIKSEDKSKSTKKISKK</sequence>
<dbReference type="GO" id="GO:0043022">
    <property type="term" value="F:ribosome binding"/>
    <property type="evidence" value="ECO:0007669"/>
    <property type="project" value="TreeGrafter"/>
</dbReference>
<comment type="subcellular location">
    <subcellularLocation>
        <location evidence="10">Cytoplasm</location>
    </subcellularLocation>
    <text evidence="10">About half TF is bound to the ribosome near the polypeptide exit tunnel while the other half is free in the cytoplasm.</text>
</comment>
<dbReference type="EMBL" id="RGMI01000011">
    <property type="protein sequence ID" value="NCU50283.1"/>
    <property type="molecule type" value="Genomic_DNA"/>
</dbReference>
<dbReference type="SUPFAM" id="SSF109998">
    <property type="entry name" value="Triger factor/SurA peptide-binding domain-like"/>
    <property type="match status" value="1"/>
</dbReference>
<feature type="region of interest" description="Disordered" evidence="13">
    <location>
        <begin position="448"/>
        <end position="488"/>
    </location>
</feature>
<evidence type="ECO:0000256" key="6">
    <source>
        <dbReference type="ARBA" id="ARBA00023186"/>
    </source>
</evidence>
<dbReference type="EMBL" id="RGGN01000015">
    <property type="protein sequence ID" value="NCU62630.1"/>
    <property type="molecule type" value="Genomic_DNA"/>
</dbReference>
<evidence type="ECO:0000313" key="16">
    <source>
        <dbReference type="EMBL" id="NCU50283.1"/>
    </source>
</evidence>
<dbReference type="SUPFAM" id="SSF102735">
    <property type="entry name" value="Trigger factor ribosome-binding domain"/>
    <property type="match status" value="1"/>
</dbReference>
<dbReference type="EC" id="5.2.1.8" evidence="3 10"/>
<dbReference type="Pfam" id="PF05697">
    <property type="entry name" value="Trigger_N"/>
    <property type="match status" value="1"/>
</dbReference>
<dbReference type="NCBIfam" id="TIGR00115">
    <property type="entry name" value="tig"/>
    <property type="match status" value="1"/>
</dbReference>
<dbReference type="Proteomes" id="UP000747791">
    <property type="component" value="Unassembled WGS sequence"/>
</dbReference>
<keyword evidence="10 12" id="KW-0132">Cell division</keyword>
<keyword evidence="7 10" id="KW-0413">Isomerase</keyword>
<dbReference type="Proteomes" id="UP000713222">
    <property type="component" value="Unassembled WGS sequence"/>
</dbReference>
<reference evidence="18 19" key="1">
    <citation type="submission" date="2018-10" db="EMBL/GenBank/DDBJ databases">
        <title>Iterative Subtractive Binning of Freshwater Chronoseries Metagenomes Recovers Nearly Complete Genomes from over Four Hundred Novel Species.</title>
        <authorList>
            <person name="Rodriguez-R L.M."/>
            <person name="Tsementzi D."/>
            <person name="Luo C."/>
            <person name="Konstantinidis K.T."/>
        </authorList>
    </citation>
    <scope>NUCLEOTIDE SEQUENCE [LARGE SCALE GENOMIC DNA]</scope>
    <source>
        <strain evidence="18">WB7_2B_003</strain>
        <strain evidence="15">WB7_6_001</strain>
        <strain evidence="16">WB8_1A_003</strain>
        <strain evidence="17">WB8_2A_004</strain>
    </source>
</reference>
<accession>A0A845S4T7</accession>
<dbReference type="EMBL" id="RGOB01000017">
    <property type="protein sequence ID" value="NCU52901.1"/>
    <property type="molecule type" value="Genomic_DNA"/>
</dbReference>
<dbReference type="InterPro" id="IPR005215">
    <property type="entry name" value="Trig_fac"/>
</dbReference>
<evidence type="ECO:0000256" key="4">
    <source>
        <dbReference type="ARBA" id="ARBA00016902"/>
    </source>
</evidence>
<feature type="compositionally biased region" description="Low complexity" evidence="13">
    <location>
        <begin position="448"/>
        <end position="461"/>
    </location>
</feature>
<dbReference type="InterPro" id="IPR046357">
    <property type="entry name" value="PPIase_dom_sf"/>
</dbReference>
<dbReference type="HAMAP" id="MF_00303">
    <property type="entry name" value="Trigger_factor_Tig"/>
    <property type="match status" value="1"/>
</dbReference>
<proteinExistence type="inferred from homology"/>
<comment type="caution">
    <text evidence="18">The sequence shown here is derived from an EMBL/GenBank/DDBJ whole genome shotgun (WGS) entry which is preliminary data.</text>
</comment>
<dbReference type="AlphaFoldDB" id="A0A845S4T7"/>
<keyword evidence="10 12" id="KW-0131">Cell cycle</keyword>
<dbReference type="GO" id="GO:0043335">
    <property type="term" value="P:protein unfolding"/>
    <property type="evidence" value="ECO:0007669"/>
    <property type="project" value="TreeGrafter"/>
</dbReference>
<evidence type="ECO:0000256" key="8">
    <source>
        <dbReference type="ARBA" id="ARBA00024849"/>
    </source>
</evidence>
<dbReference type="Proteomes" id="UP000699985">
    <property type="component" value="Unassembled WGS sequence"/>
</dbReference>
<comment type="catalytic activity">
    <reaction evidence="1 10 11">
        <text>[protein]-peptidylproline (omega=180) = [protein]-peptidylproline (omega=0)</text>
        <dbReference type="Rhea" id="RHEA:16237"/>
        <dbReference type="Rhea" id="RHEA-COMP:10747"/>
        <dbReference type="Rhea" id="RHEA-COMP:10748"/>
        <dbReference type="ChEBI" id="CHEBI:83833"/>
        <dbReference type="ChEBI" id="CHEBI:83834"/>
        <dbReference type="EC" id="5.2.1.8"/>
    </reaction>
</comment>
<name>A0A845S4T7_9PROT</name>
<dbReference type="Gene3D" id="3.10.50.40">
    <property type="match status" value="1"/>
</dbReference>
<dbReference type="InterPro" id="IPR027304">
    <property type="entry name" value="Trigger_fact/SurA_dom_sf"/>
</dbReference>
<dbReference type="GO" id="GO:0044183">
    <property type="term" value="F:protein folding chaperone"/>
    <property type="evidence" value="ECO:0007669"/>
    <property type="project" value="TreeGrafter"/>
</dbReference>
<evidence type="ECO:0000313" key="15">
    <source>
        <dbReference type="EMBL" id="NBN87829.1"/>
    </source>
</evidence>
<gene>
    <name evidence="10" type="primary">tig</name>
    <name evidence="15" type="ORF">EBV32_01900</name>
    <name evidence="18" type="ORF">EBV78_00820</name>
    <name evidence="16" type="ORF">EBX29_00660</name>
    <name evidence="17" type="ORF">EBX74_01140</name>
</gene>
<evidence type="ECO:0000256" key="11">
    <source>
        <dbReference type="PROSITE-ProRule" id="PRU00277"/>
    </source>
</evidence>
<evidence type="ECO:0000256" key="10">
    <source>
        <dbReference type="HAMAP-Rule" id="MF_00303"/>
    </source>
</evidence>
<organism evidence="18 19">
    <name type="scientific">Candidatus Fonsibacter lacus</name>
    <dbReference type="NCBI Taxonomy" id="2576439"/>
    <lineage>
        <taxon>Bacteria</taxon>
        <taxon>Pseudomonadati</taxon>
        <taxon>Pseudomonadota</taxon>
        <taxon>Alphaproteobacteria</taxon>
        <taxon>Candidatus Pelagibacterales</taxon>
        <taxon>Candidatus Pelagibacterales incertae sedis</taxon>
        <taxon>Candidatus Fonsibacter</taxon>
    </lineage>
</organism>
<dbReference type="GO" id="GO:0005737">
    <property type="term" value="C:cytoplasm"/>
    <property type="evidence" value="ECO:0007669"/>
    <property type="project" value="UniProtKB-SubCell"/>
</dbReference>
<dbReference type="PANTHER" id="PTHR30560:SF3">
    <property type="entry name" value="TRIGGER FACTOR-LIKE PROTEIN TIG, CHLOROPLASTIC"/>
    <property type="match status" value="1"/>
</dbReference>
<evidence type="ECO:0000259" key="14">
    <source>
        <dbReference type="PROSITE" id="PS50059"/>
    </source>
</evidence>
<comment type="similarity">
    <text evidence="2 10 12">Belongs to the FKBP-type PPIase family. Tig subfamily.</text>
</comment>
<dbReference type="InterPro" id="IPR001179">
    <property type="entry name" value="PPIase_FKBP_dom"/>
</dbReference>
<comment type="domain">
    <text evidence="10">Consists of 3 domains; the N-terminus binds the ribosome, the middle domain has PPIase activity, while the C-terminus has intrinsic chaperone activity on its own.</text>
</comment>
<dbReference type="EMBL" id="RGET01000016">
    <property type="protein sequence ID" value="NBN87829.1"/>
    <property type="molecule type" value="Genomic_DNA"/>
</dbReference>
<protein>
    <recommendedName>
        <fullName evidence="4 10">Trigger factor</fullName>
        <shortName evidence="10">TF</shortName>
        <ecNumber evidence="3 10">5.2.1.8</ecNumber>
    </recommendedName>
    <alternativeName>
        <fullName evidence="9 10">PPIase</fullName>
    </alternativeName>
</protein>
<dbReference type="InterPro" id="IPR037041">
    <property type="entry name" value="Trigger_fac_C_sf"/>
</dbReference>
<evidence type="ECO:0000313" key="19">
    <source>
        <dbReference type="Proteomes" id="UP000572953"/>
    </source>
</evidence>
<dbReference type="InterPro" id="IPR008880">
    <property type="entry name" value="Trigger_fac_C"/>
</dbReference>
<dbReference type="PIRSF" id="PIRSF003095">
    <property type="entry name" value="Trigger_factor"/>
    <property type="match status" value="1"/>
</dbReference>
<dbReference type="Proteomes" id="UP000572953">
    <property type="component" value="Unassembled WGS sequence"/>
</dbReference>
<dbReference type="GO" id="GO:0015031">
    <property type="term" value="P:protein transport"/>
    <property type="evidence" value="ECO:0007669"/>
    <property type="project" value="UniProtKB-UniRule"/>
</dbReference>
<evidence type="ECO:0000256" key="7">
    <source>
        <dbReference type="ARBA" id="ARBA00023235"/>
    </source>
</evidence>
<dbReference type="InterPro" id="IPR036611">
    <property type="entry name" value="Trigger_fac_ribosome-bd_sf"/>
</dbReference>
<comment type="function">
    <text evidence="8 10">Involved in protein export. Acts as a chaperone by maintaining the newly synthesized protein in an open conformation. Functions as a peptidyl-prolyl cis-trans isomerase.</text>
</comment>
<dbReference type="Pfam" id="PF00254">
    <property type="entry name" value="FKBP_C"/>
    <property type="match status" value="1"/>
</dbReference>
<evidence type="ECO:0000256" key="2">
    <source>
        <dbReference type="ARBA" id="ARBA00005464"/>
    </source>
</evidence>
<dbReference type="SUPFAM" id="SSF54534">
    <property type="entry name" value="FKBP-like"/>
    <property type="match status" value="1"/>
</dbReference>
<evidence type="ECO:0000256" key="3">
    <source>
        <dbReference type="ARBA" id="ARBA00013194"/>
    </source>
</evidence>
<evidence type="ECO:0000256" key="9">
    <source>
        <dbReference type="ARBA" id="ARBA00029986"/>
    </source>
</evidence>
<dbReference type="PANTHER" id="PTHR30560">
    <property type="entry name" value="TRIGGER FACTOR CHAPERONE AND PEPTIDYL-PROLYL CIS/TRANS ISOMERASE"/>
    <property type="match status" value="1"/>
</dbReference>
<evidence type="ECO:0000256" key="5">
    <source>
        <dbReference type="ARBA" id="ARBA00023110"/>
    </source>
</evidence>
<dbReference type="Pfam" id="PF05698">
    <property type="entry name" value="Trigger_C"/>
    <property type="match status" value="1"/>
</dbReference>
<dbReference type="PROSITE" id="PS50059">
    <property type="entry name" value="FKBP_PPIASE"/>
    <property type="match status" value="1"/>
</dbReference>
<dbReference type="GO" id="GO:0003755">
    <property type="term" value="F:peptidyl-prolyl cis-trans isomerase activity"/>
    <property type="evidence" value="ECO:0007669"/>
    <property type="project" value="UniProtKB-UniRule"/>
</dbReference>
<keyword evidence="5 10" id="KW-0697">Rotamase</keyword>
<feature type="domain" description="PPIase FKBP-type" evidence="14">
    <location>
        <begin position="163"/>
        <end position="243"/>
    </location>
</feature>